<dbReference type="CDD" id="cd09279">
    <property type="entry name" value="RNase_HI_like"/>
    <property type="match status" value="1"/>
</dbReference>
<dbReference type="InterPro" id="IPR036397">
    <property type="entry name" value="RNaseH_sf"/>
</dbReference>
<evidence type="ECO:0000259" key="1">
    <source>
        <dbReference type="PROSITE" id="PS50879"/>
    </source>
</evidence>
<dbReference type="PANTHER" id="PTHR48475">
    <property type="entry name" value="RIBONUCLEASE H"/>
    <property type="match status" value="1"/>
</dbReference>
<proteinExistence type="predicted"/>
<dbReference type="GO" id="GO:0004523">
    <property type="term" value="F:RNA-DNA hybrid ribonuclease activity"/>
    <property type="evidence" value="ECO:0007669"/>
    <property type="project" value="InterPro"/>
</dbReference>
<dbReference type="Pfam" id="PF13456">
    <property type="entry name" value="RVT_3"/>
    <property type="match status" value="1"/>
</dbReference>
<dbReference type="OrthoDB" id="1302587at2759"/>
<dbReference type="SUPFAM" id="SSF56672">
    <property type="entry name" value="DNA/RNA polymerases"/>
    <property type="match status" value="1"/>
</dbReference>
<dbReference type="RefSeq" id="XP_009776469.1">
    <property type="nucleotide sequence ID" value="XM_009778167.1"/>
</dbReference>
<dbReference type="GO" id="GO:0003676">
    <property type="term" value="F:nucleic acid binding"/>
    <property type="evidence" value="ECO:0007669"/>
    <property type="project" value="InterPro"/>
</dbReference>
<dbReference type="eggNOG" id="KOG0017">
    <property type="taxonomic scope" value="Eukaryota"/>
</dbReference>
<dbReference type="AlphaFoldDB" id="A0A1U7WP65"/>
<name>A0A1U7WP65_NICSY</name>
<reference evidence="3" key="2">
    <citation type="submission" date="2025-08" db="UniProtKB">
        <authorList>
            <consortium name="RefSeq"/>
        </authorList>
    </citation>
    <scope>IDENTIFICATION</scope>
    <source>
        <tissue evidence="3">Leaf</tissue>
    </source>
</reference>
<organism evidence="2 3">
    <name type="scientific">Nicotiana sylvestris</name>
    <name type="common">Wood tobacco</name>
    <name type="synonym">South American tobacco</name>
    <dbReference type="NCBI Taxonomy" id="4096"/>
    <lineage>
        <taxon>Eukaryota</taxon>
        <taxon>Viridiplantae</taxon>
        <taxon>Streptophyta</taxon>
        <taxon>Embryophyta</taxon>
        <taxon>Tracheophyta</taxon>
        <taxon>Spermatophyta</taxon>
        <taxon>Magnoliopsida</taxon>
        <taxon>eudicotyledons</taxon>
        <taxon>Gunneridae</taxon>
        <taxon>Pentapetalae</taxon>
        <taxon>asterids</taxon>
        <taxon>lamiids</taxon>
        <taxon>Solanales</taxon>
        <taxon>Solanaceae</taxon>
        <taxon>Nicotianoideae</taxon>
        <taxon>Nicotianeae</taxon>
        <taxon>Nicotiana</taxon>
    </lineage>
</organism>
<dbReference type="SUPFAM" id="SSF53098">
    <property type="entry name" value="Ribonuclease H-like"/>
    <property type="match status" value="1"/>
</dbReference>
<feature type="domain" description="RNase H type-1" evidence="1">
    <location>
        <begin position="224"/>
        <end position="352"/>
    </location>
</feature>
<dbReference type="InterPro" id="IPR002156">
    <property type="entry name" value="RNaseH_domain"/>
</dbReference>
<protein>
    <submittedName>
        <fullName evidence="3">Uncharacterized protein LOC104226226</fullName>
    </submittedName>
</protein>
<dbReference type="Gene3D" id="3.30.70.270">
    <property type="match status" value="1"/>
</dbReference>
<accession>A0A1U7WP65</accession>
<keyword evidence="2" id="KW-1185">Reference proteome</keyword>
<dbReference type="PROSITE" id="PS50879">
    <property type="entry name" value="RNASE_H_1"/>
    <property type="match status" value="1"/>
</dbReference>
<gene>
    <name evidence="3" type="primary">LOC104226226</name>
</gene>
<dbReference type="STRING" id="4096.A0A1U7WP65"/>
<evidence type="ECO:0000313" key="2">
    <source>
        <dbReference type="Proteomes" id="UP000189701"/>
    </source>
</evidence>
<dbReference type="Proteomes" id="UP000189701">
    <property type="component" value="Unplaced"/>
</dbReference>
<reference evidence="2" key="1">
    <citation type="journal article" date="2013" name="Genome Biol.">
        <title>Reference genomes and transcriptomes of Nicotiana sylvestris and Nicotiana tomentosiformis.</title>
        <authorList>
            <person name="Sierro N."/>
            <person name="Battey J.N."/>
            <person name="Ouadi S."/>
            <person name="Bovet L."/>
            <person name="Goepfert S."/>
            <person name="Bakaher N."/>
            <person name="Peitsch M.C."/>
            <person name="Ivanov N.V."/>
        </authorList>
    </citation>
    <scope>NUCLEOTIDE SEQUENCE [LARGE SCALE GENOMIC DNA]</scope>
</reference>
<sequence>MAEELEEVAPFEEFLERKFHLGTGLHPELRYPDGYSRAQVKLGSQYTSGDHLKHLQETFDILREHNMKLNPEKCAFGVTYGSFPVRRKNVIASSHCSKRRRISNGHRQALKDLKKYFSSPLLLLKPKEGEALLFYLAVLKVAVSAVLVREDEVVVTTFPLRNVIHKPELSGRLSKWAIEMSEFDIEYKPRTAIKSQVLANFVANFSLGLLPLETKEAATVSKSTSGVWNLFTDEASNVKRSGLGIVLITPSGETLRQAIRTIHLTNNEVEYEVLTAGLELDQGLDSEVIEIKCDSQLVVNQVYGIFDTKEERMQQYVIKVQDLLAQFREWSITHIAREKNAEADALANLGSLTEIKEIEFGAVVKLLNLVLDTDGYYEVNSTSLFWEWRNEIIYYLEHGKWPEDHKASRALHVKAARYCFKRGQLYRKFFQGPLARCLGASKANYVMR</sequence>
<dbReference type="Gene3D" id="3.30.420.10">
    <property type="entry name" value="Ribonuclease H-like superfamily/Ribonuclease H"/>
    <property type="match status" value="1"/>
</dbReference>
<dbReference type="InterPro" id="IPR012337">
    <property type="entry name" value="RNaseH-like_sf"/>
</dbReference>
<dbReference type="PANTHER" id="PTHR48475:SF2">
    <property type="entry name" value="RIBONUCLEASE H"/>
    <property type="match status" value="1"/>
</dbReference>
<dbReference type="InterPro" id="IPR043502">
    <property type="entry name" value="DNA/RNA_pol_sf"/>
</dbReference>
<dbReference type="InterPro" id="IPR043128">
    <property type="entry name" value="Rev_trsase/Diguanyl_cyclase"/>
</dbReference>
<evidence type="ECO:0000313" key="3">
    <source>
        <dbReference type="RefSeq" id="XP_009776469.1"/>
    </source>
</evidence>